<feature type="domain" description="DUF218" evidence="9">
    <location>
        <begin position="46"/>
        <end position="185"/>
    </location>
</feature>
<keyword evidence="3" id="KW-0997">Cell inner membrane</keyword>
<gene>
    <name evidence="10" type="ORF">KK062_09600</name>
</gene>
<evidence type="ECO:0000259" key="9">
    <source>
        <dbReference type="Pfam" id="PF02698"/>
    </source>
</evidence>
<evidence type="ECO:0000256" key="6">
    <source>
        <dbReference type="ARBA" id="ARBA00023136"/>
    </source>
</evidence>
<dbReference type="PROSITE" id="PS51257">
    <property type="entry name" value="PROKAR_LIPOPROTEIN"/>
    <property type="match status" value="1"/>
</dbReference>
<evidence type="ECO:0000256" key="7">
    <source>
        <dbReference type="ARBA" id="ARBA00037355"/>
    </source>
</evidence>
<dbReference type="GO" id="GO:0005886">
    <property type="term" value="C:plasma membrane"/>
    <property type="evidence" value="ECO:0007669"/>
    <property type="project" value="UniProtKB-SubCell"/>
</dbReference>
<evidence type="ECO:0000256" key="1">
    <source>
        <dbReference type="ARBA" id="ARBA00004377"/>
    </source>
</evidence>
<comment type="function">
    <text evidence="7">Participates in the barrier function of the cell envelope.</text>
</comment>
<dbReference type="PANTHER" id="PTHR30336:SF0">
    <property type="entry name" value="PROTEIN SANA"/>
    <property type="match status" value="1"/>
</dbReference>
<proteinExistence type="predicted"/>
<dbReference type="EMBL" id="JAHESE010000007">
    <property type="protein sequence ID" value="MBT1708479.1"/>
    <property type="molecule type" value="Genomic_DNA"/>
</dbReference>
<evidence type="ECO:0000313" key="10">
    <source>
        <dbReference type="EMBL" id="MBT1708479.1"/>
    </source>
</evidence>
<dbReference type="RefSeq" id="WP_254084071.1">
    <property type="nucleotide sequence ID" value="NZ_JAHESE010000007.1"/>
</dbReference>
<comment type="caution">
    <text evidence="10">The sequence shown here is derived from an EMBL/GenBank/DDBJ whole genome shotgun (WGS) entry which is preliminary data.</text>
</comment>
<dbReference type="Pfam" id="PF02698">
    <property type="entry name" value="DUF218"/>
    <property type="match status" value="1"/>
</dbReference>
<dbReference type="PANTHER" id="PTHR30336">
    <property type="entry name" value="INNER MEMBRANE PROTEIN, PROBABLE PERMEASE"/>
    <property type="match status" value="1"/>
</dbReference>
<keyword evidence="6 8" id="KW-0472">Membrane</keyword>
<feature type="transmembrane region" description="Helical" evidence="8">
    <location>
        <begin position="7"/>
        <end position="26"/>
    </location>
</feature>
<dbReference type="Proteomes" id="UP001319080">
    <property type="component" value="Unassembled WGS sequence"/>
</dbReference>
<dbReference type="InterPro" id="IPR003848">
    <property type="entry name" value="DUF218"/>
</dbReference>
<organism evidence="10 11">
    <name type="scientific">Dawidia cretensis</name>
    <dbReference type="NCBI Taxonomy" id="2782350"/>
    <lineage>
        <taxon>Bacteria</taxon>
        <taxon>Pseudomonadati</taxon>
        <taxon>Bacteroidota</taxon>
        <taxon>Cytophagia</taxon>
        <taxon>Cytophagales</taxon>
        <taxon>Chryseotaleaceae</taxon>
        <taxon>Dawidia</taxon>
    </lineage>
</organism>
<reference evidence="10 11" key="1">
    <citation type="submission" date="2021-05" db="EMBL/GenBank/DDBJ databases">
        <title>A Polyphasic approach of four new species of the genus Ohtaekwangia: Ohtaekwangia histidinii sp. nov., Ohtaekwangia cretensis sp. nov., Ohtaekwangia indiensis sp. nov., Ohtaekwangia reichenbachii sp. nov. from diverse environment.</title>
        <authorList>
            <person name="Octaviana S."/>
        </authorList>
    </citation>
    <scope>NUCLEOTIDE SEQUENCE [LARGE SCALE GENOMIC DNA]</scope>
    <source>
        <strain evidence="10 11">PWU5</strain>
    </source>
</reference>
<evidence type="ECO:0000256" key="5">
    <source>
        <dbReference type="ARBA" id="ARBA00022989"/>
    </source>
</evidence>
<evidence type="ECO:0000256" key="4">
    <source>
        <dbReference type="ARBA" id="ARBA00022692"/>
    </source>
</evidence>
<dbReference type="CDD" id="cd06259">
    <property type="entry name" value="YdcF-like"/>
    <property type="match status" value="1"/>
</dbReference>
<evidence type="ECO:0000256" key="3">
    <source>
        <dbReference type="ARBA" id="ARBA00022519"/>
    </source>
</evidence>
<name>A0AAP2GPQ3_9BACT</name>
<sequence>MRWLKRIIIGLCCLFLVFLIGCNVWIVKSTESQVYEDLQDLPAHRVALVLGTSHKLAGGKANPFFEKRMETAAELYRMGKIDHFILSGDNRSRFYNEPVAMRKALMKLGVPETAITLDYAGLRTLDSVVRCQKIFGQDKITIITQPFHSYRALFISQYYDIDAVAMVAEEPDFEYSFKVRLREYLARTKAVLDLYVLKTEPRFMGRKEELNS</sequence>
<protein>
    <submittedName>
        <fullName evidence="10">YdcF family protein</fullName>
    </submittedName>
</protein>
<keyword evidence="2" id="KW-1003">Cell membrane</keyword>
<keyword evidence="4 8" id="KW-0812">Transmembrane</keyword>
<keyword evidence="11" id="KW-1185">Reference proteome</keyword>
<evidence type="ECO:0000256" key="2">
    <source>
        <dbReference type="ARBA" id="ARBA00022475"/>
    </source>
</evidence>
<accession>A0AAP2GPQ3</accession>
<evidence type="ECO:0000256" key="8">
    <source>
        <dbReference type="SAM" id="Phobius"/>
    </source>
</evidence>
<comment type="subcellular location">
    <subcellularLocation>
        <location evidence="1">Cell inner membrane</location>
        <topology evidence="1">Single-pass membrane protein</topology>
    </subcellularLocation>
</comment>
<dbReference type="AlphaFoldDB" id="A0AAP2GPQ3"/>
<evidence type="ECO:0000313" key="11">
    <source>
        <dbReference type="Proteomes" id="UP001319080"/>
    </source>
</evidence>
<dbReference type="InterPro" id="IPR051599">
    <property type="entry name" value="Cell_Envelope_Assoc"/>
</dbReference>
<keyword evidence="5 8" id="KW-1133">Transmembrane helix</keyword>